<dbReference type="KEGG" id="fki:FK004_05945"/>
<dbReference type="InterPro" id="IPR010982">
    <property type="entry name" value="Lambda_DNA-bd_dom_sf"/>
</dbReference>
<dbReference type="KEGG" id="fki:FK004_07310"/>
<dbReference type="PANTHER" id="PTHR40661">
    <property type="match status" value="1"/>
</dbReference>
<dbReference type="EMBL" id="CP020919">
    <property type="protein sequence ID" value="AWG25054.1"/>
    <property type="molecule type" value="Genomic_DNA"/>
</dbReference>
<keyword evidence="5" id="KW-0804">Transcription</keyword>
<evidence type="ECO:0000313" key="8">
    <source>
        <dbReference type="Proteomes" id="UP000244677"/>
    </source>
</evidence>
<evidence type="ECO:0000313" key="6">
    <source>
        <dbReference type="EMBL" id="AWG24800.1"/>
    </source>
</evidence>
<dbReference type="CDD" id="cd06462">
    <property type="entry name" value="Peptidase_S24_S26"/>
    <property type="match status" value="1"/>
</dbReference>
<keyword evidence="3" id="KW-0805">Transcription regulation</keyword>
<name>A0A2S1LLZ6_9FLAO</name>
<dbReference type="AlphaFoldDB" id="A0A2S1LLZ6"/>
<dbReference type="Proteomes" id="UP000244677">
    <property type="component" value="Chromosome"/>
</dbReference>
<dbReference type="PANTHER" id="PTHR40661:SF3">
    <property type="entry name" value="FELS-1 PROPHAGE TRANSCRIPTIONAL REGULATOR"/>
    <property type="match status" value="1"/>
</dbReference>
<evidence type="ECO:0000256" key="2">
    <source>
        <dbReference type="ARBA" id="ARBA00022801"/>
    </source>
</evidence>
<organism evidence="6 8">
    <name type="scientific">Flavobacterium kingsejongi</name>
    <dbReference type="NCBI Taxonomy" id="1678728"/>
    <lineage>
        <taxon>Bacteria</taxon>
        <taxon>Pseudomonadati</taxon>
        <taxon>Bacteroidota</taxon>
        <taxon>Flavobacteriia</taxon>
        <taxon>Flavobacteriales</taxon>
        <taxon>Flavobacteriaceae</taxon>
        <taxon>Flavobacterium</taxon>
    </lineage>
</organism>
<dbReference type="Gene3D" id="2.10.109.10">
    <property type="entry name" value="Umud Fragment, subunit A"/>
    <property type="match status" value="1"/>
</dbReference>
<dbReference type="PROSITE" id="PS00501">
    <property type="entry name" value="SPASE_I_1"/>
    <property type="match status" value="1"/>
</dbReference>
<reference evidence="6 8" key="1">
    <citation type="submission" date="2017-04" db="EMBL/GenBank/DDBJ databases">
        <title>Complete genome sequence of Flavobacterium kingsejong AJ004.</title>
        <authorList>
            <person name="Lee P.C."/>
        </authorList>
    </citation>
    <scope>NUCLEOTIDE SEQUENCE [LARGE SCALE GENOMIC DNA]</scope>
    <source>
        <strain evidence="6 8">AJ004</strain>
    </source>
</reference>
<evidence type="ECO:0000256" key="4">
    <source>
        <dbReference type="ARBA" id="ARBA00023125"/>
    </source>
</evidence>
<proteinExistence type="predicted"/>
<evidence type="ECO:0000256" key="3">
    <source>
        <dbReference type="ARBA" id="ARBA00023015"/>
    </source>
</evidence>
<evidence type="ECO:0000313" key="7">
    <source>
        <dbReference type="EMBL" id="AWG25054.1"/>
    </source>
</evidence>
<dbReference type="EMBL" id="CP020919">
    <property type="protein sequence ID" value="AWG24800.1"/>
    <property type="molecule type" value="Genomic_DNA"/>
</dbReference>
<dbReference type="GO" id="GO:0004252">
    <property type="term" value="F:serine-type endopeptidase activity"/>
    <property type="evidence" value="ECO:0007669"/>
    <property type="project" value="InterPro"/>
</dbReference>
<keyword evidence="8" id="KW-1185">Reference proteome</keyword>
<protein>
    <submittedName>
        <fullName evidence="6">Uncharacterized protein</fullName>
    </submittedName>
</protein>
<accession>A0A2S1LLZ6</accession>
<evidence type="ECO:0000256" key="1">
    <source>
        <dbReference type="ARBA" id="ARBA00022670"/>
    </source>
</evidence>
<dbReference type="GO" id="GO:0003677">
    <property type="term" value="F:DNA binding"/>
    <property type="evidence" value="ECO:0007669"/>
    <property type="project" value="UniProtKB-KW"/>
</dbReference>
<sequence>MDNVKHRFFKAYDYLKEIEAVKNLQDFGDNIGTNKAGISDIKADRKKISVENLINLNEKFPVINIDWLITGKGSMIISYSKKDNSLSHVKEPEPIYNHTPNIVTVDNSGKENIVLVPVKAAAGYLNGFGDPEFIQSLPTYSIPNIQNGVFRMFQVNGHSMYPTLHSGAYVVGQFVENWIKDIKDDRVFILVSKNEGIVIKRCLNRISKYGTIYCKSDNRREYPSFAMAPSEILEVWEFKMALTWELSNPADIYERINDLEAKVNFLESRSK</sequence>
<keyword evidence="1" id="KW-0645">Protease</keyword>
<keyword evidence="4" id="KW-0238">DNA-binding</keyword>
<gene>
    <name evidence="6" type="ORF">FK004_05945</name>
    <name evidence="7" type="ORF">FK004_07310</name>
</gene>
<keyword evidence="2" id="KW-0378">Hydrolase</keyword>
<dbReference type="Gene3D" id="1.10.260.40">
    <property type="entry name" value="lambda repressor-like DNA-binding domains"/>
    <property type="match status" value="1"/>
</dbReference>
<dbReference type="InterPro" id="IPR036286">
    <property type="entry name" value="LexA/Signal_pep-like_sf"/>
</dbReference>
<dbReference type="GO" id="GO:0006508">
    <property type="term" value="P:proteolysis"/>
    <property type="evidence" value="ECO:0007669"/>
    <property type="project" value="UniProtKB-KW"/>
</dbReference>
<dbReference type="InterPro" id="IPR019756">
    <property type="entry name" value="Pept_S26A_signal_pept_1_Ser-AS"/>
</dbReference>
<evidence type="ECO:0000256" key="5">
    <source>
        <dbReference type="ARBA" id="ARBA00023163"/>
    </source>
</evidence>
<dbReference type="SUPFAM" id="SSF51306">
    <property type="entry name" value="LexA/Signal peptidase"/>
    <property type="match status" value="1"/>
</dbReference>
<dbReference type="GO" id="GO:0016020">
    <property type="term" value="C:membrane"/>
    <property type="evidence" value="ECO:0007669"/>
    <property type="project" value="InterPro"/>
</dbReference>